<dbReference type="GO" id="GO:0003824">
    <property type="term" value="F:catalytic activity"/>
    <property type="evidence" value="ECO:0007669"/>
    <property type="project" value="UniProtKB-ARBA"/>
</dbReference>
<comment type="similarity">
    <text evidence="1">Belongs to the enoyl-CoA hydratase/isomerase family.</text>
</comment>
<dbReference type="PANTHER" id="PTHR43459">
    <property type="entry name" value="ENOYL-COA HYDRATASE"/>
    <property type="match status" value="1"/>
</dbReference>
<evidence type="ECO:0000256" key="1">
    <source>
        <dbReference type="ARBA" id="ARBA00005254"/>
    </source>
</evidence>
<accession>A0A1Q9JI50</accession>
<dbReference type="CDD" id="cd06558">
    <property type="entry name" value="crotonase-like"/>
    <property type="match status" value="1"/>
</dbReference>
<dbReference type="InterPro" id="IPR029045">
    <property type="entry name" value="ClpP/crotonase-like_dom_sf"/>
</dbReference>
<dbReference type="OrthoDB" id="9775794at2"/>
<dbReference type="PANTHER" id="PTHR43459:SF1">
    <property type="entry name" value="EG:BACN32G11.4 PROTEIN"/>
    <property type="match status" value="1"/>
</dbReference>
<proteinExistence type="inferred from homology"/>
<dbReference type="SUPFAM" id="SSF52096">
    <property type="entry name" value="ClpP/crotonase"/>
    <property type="match status" value="1"/>
</dbReference>
<dbReference type="STRING" id="1261640.BHK98_07395"/>
<comment type="caution">
    <text evidence="2">The sequence shown here is derived from an EMBL/GenBank/DDBJ whole genome shotgun (WGS) entry which is preliminary data.</text>
</comment>
<evidence type="ECO:0000313" key="2">
    <source>
        <dbReference type="EMBL" id="OLR55899.1"/>
    </source>
</evidence>
<reference evidence="2 3" key="1">
    <citation type="journal article" date="2016" name="Appl. Environ. Microbiol.">
        <title>Function and Phylogeny of Bacterial Butyryl Coenzyme A:Acetate Transferases and Their Diversity in the Proximal Colon of Swine.</title>
        <authorList>
            <person name="Trachsel J."/>
            <person name="Bayles D.O."/>
            <person name="Looft T."/>
            <person name="Levine U.Y."/>
            <person name="Allen H.K."/>
        </authorList>
    </citation>
    <scope>NUCLEOTIDE SEQUENCE [LARGE SCALE GENOMIC DNA]</scope>
    <source>
        <strain evidence="2 3">68-3-10</strain>
    </source>
</reference>
<dbReference type="Gene3D" id="3.90.226.10">
    <property type="entry name" value="2-enoyl-CoA Hydratase, Chain A, domain 1"/>
    <property type="match status" value="1"/>
</dbReference>
<protein>
    <submittedName>
        <fullName evidence="2">Enoyl-CoA hydratase</fullName>
    </submittedName>
</protein>
<dbReference type="InterPro" id="IPR001753">
    <property type="entry name" value="Enoyl-CoA_hydra/iso"/>
</dbReference>
<dbReference type="InterPro" id="IPR014748">
    <property type="entry name" value="Enoyl-CoA_hydra_C"/>
</dbReference>
<evidence type="ECO:0000313" key="3">
    <source>
        <dbReference type="Proteomes" id="UP000187404"/>
    </source>
</evidence>
<sequence>MKTLLDKRDGIGIITMNCPDNLNAIDVGMSAELLERLQSCDQDDEIKVVVLRSGAKAFSAGGDLVYSYKKLQAGDDIDFTELVENVGKLVLEIKKMRKLVITQVDGVAAGAGASLAISGDIVLLSDRATLVQAFVNVGLVPDTGGTYLLTHSLGMAQAMKFMITGEPMKSADALAFGLATEVVESKELEAVTEKWANKIAKGPLKAYENLKRQVYYAAYRDLPMYLENGEKPTQLKVSHSSDFREGVAAFVEKRKPQFQGK</sequence>
<organism evidence="2 3">
    <name type="scientific">Hornefia porci</name>
    <dbReference type="NCBI Taxonomy" id="2652292"/>
    <lineage>
        <taxon>Bacteria</taxon>
        <taxon>Bacillati</taxon>
        <taxon>Bacillota</taxon>
        <taxon>Clostridia</taxon>
        <taxon>Peptostreptococcales</taxon>
        <taxon>Anaerovoracaceae</taxon>
        <taxon>Hornefia</taxon>
    </lineage>
</organism>
<dbReference type="EMBL" id="MJIE01000001">
    <property type="protein sequence ID" value="OLR55899.1"/>
    <property type="molecule type" value="Genomic_DNA"/>
</dbReference>
<dbReference type="RefSeq" id="WP_075712982.1">
    <property type="nucleotide sequence ID" value="NZ_MJIE01000001.1"/>
</dbReference>
<dbReference type="Pfam" id="PF00378">
    <property type="entry name" value="ECH_1"/>
    <property type="match status" value="1"/>
</dbReference>
<dbReference type="Gene3D" id="1.10.12.10">
    <property type="entry name" value="Lyase 2-enoyl-coa Hydratase, Chain A, domain 2"/>
    <property type="match status" value="1"/>
</dbReference>
<dbReference type="AlphaFoldDB" id="A0A1Q9JI50"/>
<gene>
    <name evidence="2" type="ORF">BHK98_07395</name>
</gene>
<keyword evidence="3" id="KW-1185">Reference proteome</keyword>
<name>A0A1Q9JI50_9FIRM</name>
<dbReference type="Proteomes" id="UP000187404">
    <property type="component" value="Unassembled WGS sequence"/>
</dbReference>